<dbReference type="Pfam" id="PF00172">
    <property type="entry name" value="Zn_clus"/>
    <property type="match status" value="1"/>
</dbReference>
<keyword evidence="4" id="KW-0238">DNA-binding</keyword>
<gene>
    <name evidence="8" type="ORF">PV07_04168</name>
</gene>
<dbReference type="PANTHER" id="PTHR47338:SF4">
    <property type="entry name" value="ZN(II)2CYS6 TRANSCRIPTION FACTOR (EUROFUNG)"/>
    <property type="match status" value="1"/>
</dbReference>
<reference evidence="8 9" key="1">
    <citation type="submission" date="2015-01" db="EMBL/GenBank/DDBJ databases">
        <title>The Genome Sequence of Cladophialophora immunda CBS83496.</title>
        <authorList>
            <consortium name="The Broad Institute Genomics Platform"/>
            <person name="Cuomo C."/>
            <person name="de Hoog S."/>
            <person name="Gorbushina A."/>
            <person name="Stielow B."/>
            <person name="Teixiera M."/>
            <person name="Abouelleil A."/>
            <person name="Chapman S.B."/>
            <person name="Priest M."/>
            <person name="Young S.K."/>
            <person name="Wortman J."/>
            <person name="Nusbaum C."/>
            <person name="Birren B."/>
        </authorList>
    </citation>
    <scope>NUCLEOTIDE SEQUENCE [LARGE SCALE GENOMIC DNA]</scope>
    <source>
        <strain evidence="8 9">CBS 83496</strain>
    </source>
</reference>
<evidence type="ECO:0000313" key="8">
    <source>
        <dbReference type="EMBL" id="KIW32638.1"/>
    </source>
</evidence>
<dbReference type="EMBL" id="KN847041">
    <property type="protein sequence ID" value="KIW32638.1"/>
    <property type="molecule type" value="Genomic_DNA"/>
</dbReference>
<dbReference type="PROSITE" id="PS00463">
    <property type="entry name" value="ZN2_CY6_FUNGAL_1"/>
    <property type="match status" value="1"/>
</dbReference>
<dbReference type="SMART" id="SM00906">
    <property type="entry name" value="Fungal_trans"/>
    <property type="match status" value="1"/>
</dbReference>
<dbReference type="GO" id="GO:0008270">
    <property type="term" value="F:zinc ion binding"/>
    <property type="evidence" value="ECO:0007669"/>
    <property type="project" value="InterPro"/>
</dbReference>
<dbReference type="InterPro" id="IPR036864">
    <property type="entry name" value="Zn2-C6_fun-type_DNA-bd_sf"/>
</dbReference>
<comment type="subcellular location">
    <subcellularLocation>
        <location evidence="1">Nucleus</location>
    </subcellularLocation>
</comment>
<dbReference type="SMART" id="SM00066">
    <property type="entry name" value="GAL4"/>
    <property type="match status" value="1"/>
</dbReference>
<evidence type="ECO:0000259" key="7">
    <source>
        <dbReference type="PROSITE" id="PS50048"/>
    </source>
</evidence>
<dbReference type="SUPFAM" id="SSF57701">
    <property type="entry name" value="Zn2/Cys6 DNA-binding domain"/>
    <property type="match status" value="1"/>
</dbReference>
<keyword evidence="6" id="KW-0539">Nucleus</keyword>
<dbReference type="STRING" id="569365.A0A0D2CN27"/>
<name>A0A0D2CN27_9EURO</name>
<evidence type="ECO:0000256" key="1">
    <source>
        <dbReference type="ARBA" id="ARBA00004123"/>
    </source>
</evidence>
<dbReference type="HOGENOM" id="CLU_015161_0_0_1"/>
<evidence type="ECO:0000256" key="4">
    <source>
        <dbReference type="ARBA" id="ARBA00023125"/>
    </source>
</evidence>
<evidence type="ECO:0000256" key="3">
    <source>
        <dbReference type="ARBA" id="ARBA00023015"/>
    </source>
</evidence>
<dbReference type="InterPro" id="IPR001138">
    <property type="entry name" value="Zn2Cys6_DnaBD"/>
</dbReference>
<keyword evidence="3" id="KW-0805">Transcription regulation</keyword>
<dbReference type="InterPro" id="IPR050815">
    <property type="entry name" value="TF_fung"/>
</dbReference>
<dbReference type="AlphaFoldDB" id="A0A0D2CN27"/>
<dbReference type="VEuPathDB" id="FungiDB:PV07_04168"/>
<dbReference type="InterPro" id="IPR007219">
    <property type="entry name" value="XnlR_reg_dom"/>
</dbReference>
<dbReference type="PROSITE" id="PS50048">
    <property type="entry name" value="ZN2_CY6_FUNGAL_2"/>
    <property type="match status" value="1"/>
</dbReference>
<dbReference type="GO" id="GO:0005634">
    <property type="term" value="C:nucleus"/>
    <property type="evidence" value="ECO:0007669"/>
    <property type="project" value="UniProtKB-SubCell"/>
</dbReference>
<evidence type="ECO:0000256" key="2">
    <source>
        <dbReference type="ARBA" id="ARBA00022723"/>
    </source>
</evidence>
<dbReference type="Proteomes" id="UP000054466">
    <property type="component" value="Unassembled WGS sequence"/>
</dbReference>
<dbReference type="GO" id="GO:0003677">
    <property type="term" value="F:DNA binding"/>
    <property type="evidence" value="ECO:0007669"/>
    <property type="project" value="UniProtKB-KW"/>
</dbReference>
<evidence type="ECO:0000256" key="5">
    <source>
        <dbReference type="ARBA" id="ARBA00023163"/>
    </source>
</evidence>
<sequence>MNSPTHSHSERRQSLTHYKPVQRISQACQHCRRRKARCTGDRPQCQNCRKLRRECIYPDTVRHDKVRADNDESLEKLSCRLEEVCSRLSNIECLLHGTESARIRPSFDTSPTDQSIFDPCPAQITLAGHTTRDITQAGAEHSAGDSSIFVNNDEALSEDLSLAGTIPSTVLLEIVDIYFACCHNQPYSLFHEANFRQRLSRGDIPQHLLFAIMASAVRFSQNPFFGDRHSMAVLYANHSWKSIVSSCFSATRIEDIQTLQSLTLLSIFDFSAGHDRHALAWVKIGLSVRIAQSMRLMMENRTNMSYADQEERRRVFWSLYLLDKLVTCGRAQPPAILDASCQLQLPCSEVVWRAGSRQKTMSLQQLFCRTGPKPPHGAGPFSNVIAMAYTLSRTAQYMLQQFNMQDQEPPWDANSDFAAIQSDLLYLESRLEMQKTLSEVMSRHTAHGDIDQQSAGPAIFSRALFHLCYCLLHHPFLLRRRLESCQVPAPSSFLSRAFDAAWENSKRLTLLLQEARCSGATTGASFYGYCTVVAGTILALHRHHCSDTRRLESAELLKCNISFLEDLGQFYRNACSIGQSLKRFAADTSIFASLISDSALPDGLTTKNFEVVLDLLDYSTMSETAPVLESEPADSNIWHYGDACWDELFGTFDMVDFTTQSIQFDASSGDGDGTESSQLSYYF</sequence>
<organism evidence="8 9">
    <name type="scientific">Cladophialophora immunda</name>
    <dbReference type="NCBI Taxonomy" id="569365"/>
    <lineage>
        <taxon>Eukaryota</taxon>
        <taxon>Fungi</taxon>
        <taxon>Dikarya</taxon>
        <taxon>Ascomycota</taxon>
        <taxon>Pezizomycotina</taxon>
        <taxon>Eurotiomycetes</taxon>
        <taxon>Chaetothyriomycetidae</taxon>
        <taxon>Chaetothyriales</taxon>
        <taxon>Herpotrichiellaceae</taxon>
        <taxon>Cladophialophora</taxon>
    </lineage>
</organism>
<keyword evidence="5" id="KW-0804">Transcription</keyword>
<keyword evidence="2" id="KW-0479">Metal-binding</keyword>
<dbReference type="Gene3D" id="4.10.240.10">
    <property type="entry name" value="Zn(2)-C6 fungal-type DNA-binding domain"/>
    <property type="match status" value="1"/>
</dbReference>
<dbReference type="OrthoDB" id="424974at2759"/>
<evidence type="ECO:0000313" key="9">
    <source>
        <dbReference type="Proteomes" id="UP000054466"/>
    </source>
</evidence>
<dbReference type="CDD" id="cd00067">
    <property type="entry name" value="GAL4"/>
    <property type="match status" value="1"/>
</dbReference>
<dbReference type="PANTHER" id="PTHR47338">
    <property type="entry name" value="ZN(II)2CYS6 TRANSCRIPTION FACTOR (EUROFUNG)-RELATED"/>
    <property type="match status" value="1"/>
</dbReference>
<dbReference type="CDD" id="cd12148">
    <property type="entry name" value="fungal_TF_MHR"/>
    <property type="match status" value="1"/>
</dbReference>
<dbReference type="Pfam" id="PF04082">
    <property type="entry name" value="Fungal_trans"/>
    <property type="match status" value="1"/>
</dbReference>
<dbReference type="GO" id="GO:0000981">
    <property type="term" value="F:DNA-binding transcription factor activity, RNA polymerase II-specific"/>
    <property type="evidence" value="ECO:0007669"/>
    <property type="project" value="InterPro"/>
</dbReference>
<protein>
    <recommendedName>
        <fullName evidence="7">Zn(2)-C6 fungal-type domain-containing protein</fullName>
    </recommendedName>
</protein>
<evidence type="ECO:0000256" key="6">
    <source>
        <dbReference type="ARBA" id="ARBA00023242"/>
    </source>
</evidence>
<proteinExistence type="predicted"/>
<keyword evidence="9" id="KW-1185">Reference proteome</keyword>
<feature type="domain" description="Zn(2)-C6 fungal-type" evidence="7">
    <location>
        <begin position="27"/>
        <end position="57"/>
    </location>
</feature>
<dbReference type="RefSeq" id="XP_016252854.1">
    <property type="nucleotide sequence ID" value="XM_016390952.1"/>
</dbReference>
<dbReference type="GO" id="GO:0006351">
    <property type="term" value="P:DNA-templated transcription"/>
    <property type="evidence" value="ECO:0007669"/>
    <property type="project" value="InterPro"/>
</dbReference>
<dbReference type="GeneID" id="27343362"/>
<accession>A0A0D2CN27</accession>